<accession>A0ABD5ZWT4</accession>
<dbReference type="AlphaFoldDB" id="A0ABD5ZWT4"/>
<keyword evidence="2" id="KW-1185">Reference proteome</keyword>
<dbReference type="EMBL" id="JBHTAT010000001">
    <property type="protein sequence ID" value="MFC7254974.1"/>
    <property type="molecule type" value="Genomic_DNA"/>
</dbReference>
<dbReference type="RefSeq" id="WP_379703179.1">
    <property type="nucleotide sequence ID" value="NZ_JBHTAT010000001.1"/>
</dbReference>
<comment type="caution">
    <text evidence="1">The sequence shown here is derived from an EMBL/GenBank/DDBJ whole genome shotgun (WGS) entry which is preliminary data.</text>
</comment>
<protein>
    <submittedName>
        <fullName evidence="1">Pyridoxamine 5'-phosphate oxidase family protein</fullName>
    </submittedName>
</protein>
<evidence type="ECO:0000313" key="1">
    <source>
        <dbReference type="EMBL" id="MFC7254974.1"/>
    </source>
</evidence>
<proteinExistence type="predicted"/>
<dbReference type="GeneID" id="96953315"/>
<name>A0ABD5ZWT4_9EURY</name>
<dbReference type="Pfam" id="PF12900">
    <property type="entry name" value="Pyridox_ox_2"/>
    <property type="match status" value="1"/>
</dbReference>
<gene>
    <name evidence="1" type="ORF">ACFQKE_06660</name>
</gene>
<organism evidence="1 2">
    <name type="scientific">Haloplanus litoreus</name>
    <dbReference type="NCBI Taxonomy" id="767515"/>
    <lineage>
        <taxon>Archaea</taxon>
        <taxon>Methanobacteriati</taxon>
        <taxon>Methanobacteriota</taxon>
        <taxon>Stenosarchaea group</taxon>
        <taxon>Halobacteria</taxon>
        <taxon>Halobacteriales</taxon>
        <taxon>Haloferacaceae</taxon>
        <taxon>Haloplanus</taxon>
    </lineage>
</organism>
<evidence type="ECO:0000313" key="2">
    <source>
        <dbReference type="Proteomes" id="UP001596434"/>
    </source>
</evidence>
<dbReference type="Gene3D" id="2.30.110.10">
    <property type="entry name" value="Electron Transport, Fmn-binding Protein, Chain A"/>
    <property type="match status" value="1"/>
</dbReference>
<sequence length="163" mass="18191">MTIDDLTDYGMVRMDDGEIRALLSSHSVGVLGLPADGAPSLRPMSYGYDDEAEALYLLYIVGTGSRKAALSDRVTEARFLVYSVETQFNWRSALLTGRIDAVPEEETTAVGDRIEFPWQPDLFRRAGEAERTRLYRFDITEWEGLKHVGLPPAFEAPAEDESA</sequence>
<dbReference type="InterPro" id="IPR012349">
    <property type="entry name" value="Split_barrel_FMN-bd"/>
</dbReference>
<dbReference type="SUPFAM" id="SSF50475">
    <property type="entry name" value="FMN-binding split barrel"/>
    <property type="match status" value="1"/>
</dbReference>
<dbReference type="InterPro" id="IPR024747">
    <property type="entry name" value="Pyridox_Oxase-rel"/>
</dbReference>
<dbReference type="Proteomes" id="UP001596434">
    <property type="component" value="Unassembled WGS sequence"/>
</dbReference>
<reference evidence="1 2" key="1">
    <citation type="journal article" date="2019" name="Int. J. Syst. Evol. Microbiol.">
        <title>The Global Catalogue of Microorganisms (GCM) 10K type strain sequencing project: providing services to taxonomists for standard genome sequencing and annotation.</title>
        <authorList>
            <consortium name="The Broad Institute Genomics Platform"/>
            <consortium name="The Broad Institute Genome Sequencing Center for Infectious Disease"/>
            <person name="Wu L."/>
            <person name="Ma J."/>
        </authorList>
    </citation>
    <scope>NUCLEOTIDE SEQUENCE [LARGE SCALE GENOMIC DNA]</scope>
    <source>
        <strain evidence="1 2">GX21</strain>
    </source>
</reference>